<organism evidence="15 16">
    <name type="scientific">Myripristis murdjan</name>
    <name type="common">pinecone soldierfish</name>
    <dbReference type="NCBI Taxonomy" id="586833"/>
    <lineage>
        <taxon>Eukaryota</taxon>
        <taxon>Metazoa</taxon>
        <taxon>Chordata</taxon>
        <taxon>Craniata</taxon>
        <taxon>Vertebrata</taxon>
        <taxon>Euteleostomi</taxon>
        <taxon>Actinopterygii</taxon>
        <taxon>Neopterygii</taxon>
        <taxon>Teleostei</taxon>
        <taxon>Neoteleostei</taxon>
        <taxon>Acanthomorphata</taxon>
        <taxon>Holocentriformes</taxon>
        <taxon>Holocentridae</taxon>
        <taxon>Myripristis</taxon>
    </lineage>
</organism>
<dbReference type="Gene3D" id="3.30.2230.10">
    <property type="entry name" value="DUSP-like"/>
    <property type="match status" value="1"/>
</dbReference>
<dbReference type="InterPro" id="IPR029071">
    <property type="entry name" value="Ubiquitin-like_domsf"/>
</dbReference>
<dbReference type="InterPro" id="IPR028135">
    <property type="entry name" value="Ub_USP-typ"/>
</dbReference>
<dbReference type="GO" id="GO:0005737">
    <property type="term" value="C:cytoplasm"/>
    <property type="evidence" value="ECO:0007669"/>
    <property type="project" value="UniProtKB-SubCell"/>
</dbReference>
<dbReference type="SUPFAM" id="SSF143791">
    <property type="entry name" value="DUSP-like"/>
    <property type="match status" value="1"/>
</dbReference>
<comment type="similarity">
    <text evidence="4 11">Belongs to the peptidase C19 family.</text>
</comment>
<dbReference type="SMART" id="SM00695">
    <property type="entry name" value="DUSP"/>
    <property type="match status" value="1"/>
</dbReference>
<dbReference type="Pfam" id="PF00443">
    <property type="entry name" value="UCH"/>
    <property type="match status" value="1"/>
</dbReference>
<dbReference type="PROSITE" id="PS00972">
    <property type="entry name" value="USP_1"/>
    <property type="match status" value="1"/>
</dbReference>
<dbReference type="PROSITE" id="PS51283">
    <property type="entry name" value="DUSP"/>
    <property type="match status" value="1"/>
</dbReference>
<evidence type="ECO:0000259" key="14">
    <source>
        <dbReference type="PROSITE" id="PS51283"/>
    </source>
</evidence>
<evidence type="ECO:0000256" key="5">
    <source>
        <dbReference type="ARBA" id="ARBA00022490"/>
    </source>
</evidence>
<gene>
    <name evidence="15" type="primary">USP15</name>
</gene>
<evidence type="ECO:0000256" key="1">
    <source>
        <dbReference type="ARBA" id="ARBA00000707"/>
    </source>
</evidence>
<evidence type="ECO:0000256" key="3">
    <source>
        <dbReference type="ARBA" id="ARBA00004496"/>
    </source>
</evidence>
<evidence type="ECO:0000259" key="13">
    <source>
        <dbReference type="PROSITE" id="PS50235"/>
    </source>
</evidence>
<dbReference type="FunFam" id="3.10.20.90:FF:000020">
    <property type="entry name" value="ubiquitin carboxyl-terminal hydrolase 15 isoform X2"/>
    <property type="match status" value="1"/>
</dbReference>
<dbReference type="PROSITE" id="PS00973">
    <property type="entry name" value="USP_2"/>
    <property type="match status" value="1"/>
</dbReference>
<dbReference type="SUPFAM" id="SSF54001">
    <property type="entry name" value="Cysteine proteinases"/>
    <property type="match status" value="1"/>
</dbReference>
<dbReference type="AlphaFoldDB" id="A0A667ZYA5"/>
<keyword evidence="16" id="KW-1185">Reference proteome</keyword>
<dbReference type="PANTHER" id="PTHR21646:SF28">
    <property type="entry name" value="UBIQUITIN CARBOXYL-TERMINAL HYDROLASE 15"/>
    <property type="match status" value="1"/>
</dbReference>
<evidence type="ECO:0000256" key="6">
    <source>
        <dbReference type="ARBA" id="ARBA00022670"/>
    </source>
</evidence>
<evidence type="ECO:0000256" key="11">
    <source>
        <dbReference type="RuleBase" id="RU366025"/>
    </source>
</evidence>
<dbReference type="Proteomes" id="UP000472263">
    <property type="component" value="Chromosome 23"/>
</dbReference>
<dbReference type="GO" id="GO:0016579">
    <property type="term" value="P:protein deubiquitination"/>
    <property type="evidence" value="ECO:0007669"/>
    <property type="project" value="InterPro"/>
</dbReference>
<dbReference type="SUPFAM" id="SSF54236">
    <property type="entry name" value="Ubiquitin-like"/>
    <property type="match status" value="1"/>
</dbReference>
<evidence type="ECO:0000256" key="9">
    <source>
        <dbReference type="ARBA" id="ARBA00022807"/>
    </source>
</evidence>
<dbReference type="GO" id="GO:0004843">
    <property type="term" value="F:cysteine-type deubiquitinase activity"/>
    <property type="evidence" value="ECO:0007669"/>
    <property type="project" value="UniProtKB-UniRule"/>
</dbReference>
<dbReference type="Ensembl" id="ENSMMDT00005038640.1">
    <property type="protein sequence ID" value="ENSMMDP00005037841.1"/>
    <property type="gene ID" value="ENSMMDG00005017390.1"/>
</dbReference>
<dbReference type="InterPro" id="IPR006615">
    <property type="entry name" value="Pept_C19_DUSP"/>
</dbReference>
<comment type="catalytic activity">
    <reaction evidence="1 11">
        <text>Thiol-dependent hydrolysis of ester, thioester, amide, peptide and isopeptide bonds formed by the C-terminal Gly of ubiquitin (a 76-residue protein attached to proteins as an intracellular targeting signal).</text>
        <dbReference type="EC" id="3.4.19.12"/>
    </reaction>
</comment>
<dbReference type="InterPro" id="IPR035927">
    <property type="entry name" value="DUSP-like_sf"/>
</dbReference>
<dbReference type="Pfam" id="PF06337">
    <property type="entry name" value="DUSP"/>
    <property type="match status" value="1"/>
</dbReference>
<keyword evidence="7 11" id="KW-0833">Ubl conjugation pathway</keyword>
<feature type="domain" description="DUSP" evidence="14">
    <location>
        <begin position="7"/>
        <end position="118"/>
    </location>
</feature>
<dbReference type="Gene3D" id="3.10.20.90">
    <property type="entry name" value="Phosphatidylinositol 3-kinase Catalytic Subunit, Chain A, domain 1"/>
    <property type="match status" value="1"/>
</dbReference>
<dbReference type="GeneTree" id="ENSGT00940000154932"/>
<dbReference type="InterPro" id="IPR029346">
    <property type="entry name" value="USP_C"/>
</dbReference>
<keyword evidence="5" id="KW-0963">Cytoplasm</keyword>
<dbReference type="GO" id="GO:0006508">
    <property type="term" value="P:proteolysis"/>
    <property type="evidence" value="ECO:0007669"/>
    <property type="project" value="UniProtKB-KW"/>
</dbReference>
<evidence type="ECO:0000313" key="16">
    <source>
        <dbReference type="Proteomes" id="UP000472263"/>
    </source>
</evidence>
<dbReference type="Pfam" id="PF14836">
    <property type="entry name" value="Ubiquitin_3"/>
    <property type="match status" value="1"/>
</dbReference>
<name>A0A667ZYA5_9TELE</name>
<dbReference type="InterPro" id="IPR050185">
    <property type="entry name" value="Ub_carboxyl-term_hydrolase"/>
</dbReference>
<dbReference type="EC" id="3.4.19.12" evidence="11"/>
<evidence type="ECO:0000256" key="7">
    <source>
        <dbReference type="ARBA" id="ARBA00022786"/>
    </source>
</evidence>
<dbReference type="InterPro" id="IPR038765">
    <property type="entry name" value="Papain-like_cys_pep_sf"/>
</dbReference>
<comment type="subcellular location">
    <subcellularLocation>
        <location evidence="3">Cytoplasm</location>
    </subcellularLocation>
    <subcellularLocation>
        <location evidence="2">Nucleus</location>
    </subcellularLocation>
</comment>
<dbReference type="InterPro" id="IPR018200">
    <property type="entry name" value="USP_CS"/>
</dbReference>
<evidence type="ECO:0000256" key="10">
    <source>
        <dbReference type="ARBA" id="ARBA00023242"/>
    </source>
</evidence>
<evidence type="ECO:0000256" key="4">
    <source>
        <dbReference type="ARBA" id="ARBA00009085"/>
    </source>
</evidence>
<feature type="domain" description="USP" evidence="13">
    <location>
        <begin position="278"/>
        <end position="767"/>
    </location>
</feature>
<accession>A0A667ZYA5</accession>
<reference evidence="15" key="2">
    <citation type="submission" date="2025-08" db="UniProtKB">
        <authorList>
            <consortium name="Ensembl"/>
        </authorList>
    </citation>
    <scope>IDENTIFICATION</scope>
</reference>
<dbReference type="InterPro" id="IPR028889">
    <property type="entry name" value="USP"/>
</dbReference>
<sequence>MAEGGAADLDTQRGEVAALLKTQLRKGDTWYLVDSHWFKQWKKYVGFDSWDKYQMGDQNVYPGPVDNSGLLRDGDVLAIKEHLIDELDYILVPTEGWNKLVSWYGLTDGQEPISRKVVEQGMFVKHCKVEVYLTELKLCEDSNMDNVVTRRFSKADTIDMIEKEMRKLFSIPDEKETRLWNRYMSNTFEPLNKPDSTIQDAGLYQGQVLVIEQKNEDGTWPRAALQHRITYVCVCVCVCVCSLHSVKNSSYSLPSYHPYSNSYDYSDQGRQSERSGLCGLSNLGNTCFMNSAVQCLSNIPPLTEYFLKDKYTDELNEDNPLGMKGEIARAYAELIKQVWSGKYSYVTPRPFKTQVGRFAPQFSGYQQQDSHELLAFLLDGLHEDLNRIRKKPYIQLKDADGRPDKVVAEEAWENHIKRNDSIIVDIFHGLFKSTLVCPVCSKVSVTFDPFCYLTLPLPMKKERTLEVYLVRLDPLAKPTQYKLTVPKVGYISDLCTALSSLSGVPAEKMIVTDIYNHRFHRIFATNENLSSIMERDDIYVFEVAVNRQEDTDHVVIPVHLREKYKQSGYNHTSTPLFGQPFLITVPRTLSEDKLYNMLLLPQDFDKHESMEYKPQKKAFFKLKDCIELFTTKEKLGAEDPWYCPNCKQHQQATKKLDLWSLPPVLVVHLKRFSYSRYMRDKLDSLVDFPLRDLDMSEFLINPNAGPCRYDLIAVSNHYGGMGGGHYTAYAKNKDDDKWYNFDDSSVSPASEDQIVVSVLDFLTPSDTQNHPTLPSTSNDRNQRGQPETICGVIRM</sequence>
<reference evidence="15" key="1">
    <citation type="submission" date="2019-06" db="EMBL/GenBank/DDBJ databases">
        <authorList>
            <consortium name="Wellcome Sanger Institute Data Sharing"/>
        </authorList>
    </citation>
    <scope>NUCLEOTIDE SEQUENCE [LARGE SCALE GENOMIC DNA]</scope>
</reference>
<dbReference type="FunFam" id="3.90.70.10:FF:000013">
    <property type="entry name" value="ubiquitin carboxyl-terminal hydrolase 15 isoform X1"/>
    <property type="match status" value="1"/>
</dbReference>
<keyword evidence="10" id="KW-0539">Nucleus</keyword>
<dbReference type="FunFam" id="3.30.2230.10:FF:000003">
    <property type="entry name" value="ubiquitin carboxyl-terminal hydrolase 15 isoform X1"/>
    <property type="match status" value="1"/>
</dbReference>
<evidence type="ECO:0000256" key="8">
    <source>
        <dbReference type="ARBA" id="ARBA00022801"/>
    </source>
</evidence>
<protein>
    <recommendedName>
        <fullName evidence="11">Ubiquitin carboxyl-terminal hydrolase</fullName>
        <ecNumber evidence="11">3.4.19.12</ecNumber>
    </recommendedName>
</protein>
<dbReference type="InterPro" id="IPR001394">
    <property type="entry name" value="Peptidase_C19_UCH"/>
</dbReference>
<keyword evidence="6 11" id="KW-0645">Protease</keyword>
<evidence type="ECO:0000256" key="2">
    <source>
        <dbReference type="ARBA" id="ARBA00004123"/>
    </source>
</evidence>
<dbReference type="PANTHER" id="PTHR21646">
    <property type="entry name" value="UBIQUITIN CARBOXYL-TERMINAL HYDROLASE"/>
    <property type="match status" value="1"/>
</dbReference>
<dbReference type="CDD" id="cd02674">
    <property type="entry name" value="Peptidase_C19R"/>
    <property type="match status" value="1"/>
</dbReference>
<reference evidence="15" key="3">
    <citation type="submission" date="2025-09" db="UniProtKB">
        <authorList>
            <consortium name="Ensembl"/>
        </authorList>
    </citation>
    <scope>IDENTIFICATION</scope>
</reference>
<feature type="compositionally biased region" description="Polar residues" evidence="12">
    <location>
        <begin position="765"/>
        <end position="785"/>
    </location>
</feature>
<proteinExistence type="inferred from homology"/>
<dbReference type="Gene3D" id="3.90.70.10">
    <property type="entry name" value="Cysteine proteinases"/>
    <property type="match status" value="2"/>
</dbReference>
<keyword evidence="9 11" id="KW-0788">Thiol protease</keyword>
<keyword evidence="8 11" id="KW-0378">Hydrolase</keyword>
<feature type="region of interest" description="Disordered" evidence="12">
    <location>
        <begin position="765"/>
        <end position="787"/>
    </location>
</feature>
<dbReference type="GO" id="GO:0005634">
    <property type="term" value="C:nucleus"/>
    <property type="evidence" value="ECO:0007669"/>
    <property type="project" value="UniProtKB-SubCell"/>
</dbReference>
<dbReference type="Pfam" id="PF14533">
    <property type="entry name" value="USP7_C2"/>
    <property type="match status" value="1"/>
</dbReference>
<dbReference type="PROSITE" id="PS50235">
    <property type="entry name" value="USP_3"/>
    <property type="match status" value="1"/>
</dbReference>
<evidence type="ECO:0000256" key="12">
    <source>
        <dbReference type="SAM" id="MobiDB-lite"/>
    </source>
</evidence>
<evidence type="ECO:0000313" key="15">
    <source>
        <dbReference type="Ensembl" id="ENSMMDP00005037841.1"/>
    </source>
</evidence>